<feature type="compositionally biased region" description="Polar residues" evidence="14">
    <location>
        <begin position="195"/>
        <end position="204"/>
    </location>
</feature>
<evidence type="ECO:0000256" key="3">
    <source>
        <dbReference type="ARBA" id="ARBA00004906"/>
    </source>
</evidence>
<dbReference type="Gene3D" id="1.25.10.10">
    <property type="entry name" value="Leucine-rich Repeat Variant"/>
    <property type="match status" value="1"/>
</dbReference>
<dbReference type="InterPro" id="IPR018123">
    <property type="entry name" value="WWE-dom_subgr"/>
</dbReference>
<dbReference type="Gene3D" id="3.90.1750.10">
    <property type="entry name" value="Hect, E3 ligase catalytic domains"/>
    <property type="match status" value="1"/>
</dbReference>
<feature type="active site" description="Glycyl thioester intermediate" evidence="11">
    <location>
        <position position="1966"/>
    </location>
</feature>
<feature type="compositionally biased region" description="Low complexity" evidence="14">
    <location>
        <begin position="1032"/>
        <end position="1043"/>
    </location>
</feature>
<proteinExistence type="inferred from homology"/>
<keyword evidence="7" id="KW-0227">DNA damage</keyword>
<dbReference type="PROSITE" id="PS50237">
    <property type="entry name" value="HECT"/>
    <property type="match status" value="1"/>
</dbReference>
<comment type="subcellular location">
    <subcellularLocation>
        <location evidence="2 12">Nucleus</location>
        <location evidence="2 12">Nucleoplasm</location>
    </subcellularLocation>
</comment>
<dbReference type="Proteomes" id="UP000694546">
    <property type="component" value="Chromosome 16"/>
</dbReference>
<dbReference type="Ensembl" id="ENSGMOT00000061750.1">
    <property type="protein sequence ID" value="ENSGMOP00000042669.1"/>
    <property type="gene ID" value="ENSGMOG00000007345.2"/>
</dbReference>
<dbReference type="InterPro" id="IPR011989">
    <property type="entry name" value="ARM-like"/>
</dbReference>
<gene>
    <name evidence="17" type="primary">TRIP12</name>
</gene>
<dbReference type="GO" id="GO:0061630">
    <property type="term" value="F:ubiquitin protein ligase activity"/>
    <property type="evidence" value="ECO:0007669"/>
    <property type="project" value="UniProtKB-UniRule"/>
</dbReference>
<dbReference type="InterPro" id="IPR016024">
    <property type="entry name" value="ARM-type_fold"/>
</dbReference>
<keyword evidence="5" id="KW-0597">Phosphoprotein</keyword>
<dbReference type="PANTHER" id="PTHR45670:SF13">
    <property type="entry name" value="E3 UBIQUITIN-PROTEIN LIGASE TRIP12"/>
    <property type="match status" value="1"/>
</dbReference>
<dbReference type="GO" id="GO:0000209">
    <property type="term" value="P:protein polyubiquitination"/>
    <property type="evidence" value="ECO:0007669"/>
    <property type="project" value="TreeGrafter"/>
</dbReference>
<keyword evidence="18" id="KW-1185">Reference proteome</keyword>
<feature type="compositionally biased region" description="Basic and acidic residues" evidence="14">
    <location>
        <begin position="101"/>
        <end position="112"/>
    </location>
</feature>
<feature type="region of interest" description="Disordered" evidence="14">
    <location>
        <begin position="971"/>
        <end position="1087"/>
    </location>
</feature>
<feature type="compositionally biased region" description="Basic residues" evidence="14">
    <location>
        <begin position="1004"/>
        <end position="1017"/>
    </location>
</feature>
<evidence type="ECO:0000256" key="9">
    <source>
        <dbReference type="ARBA" id="ARBA00023204"/>
    </source>
</evidence>
<dbReference type="GeneTree" id="ENSGT00940000156517"/>
<reference evidence="17" key="1">
    <citation type="submission" date="2025-08" db="UniProtKB">
        <authorList>
            <consortium name="Ensembl"/>
        </authorList>
    </citation>
    <scope>IDENTIFICATION</scope>
</reference>
<organism evidence="17 18">
    <name type="scientific">Gadus morhua</name>
    <name type="common">Atlantic cod</name>
    <dbReference type="NCBI Taxonomy" id="8049"/>
    <lineage>
        <taxon>Eukaryota</taxon>
        <taxon>Metazoa</taxon>
        <taxon>Chordata</taxon>
        <taxon>Craniata</taxon>
        <taxon>Vertebrata</taxon>
        <taxon>Euteleostomi</taxon>
        <taxon>Actinopterygii</taxon>
        <taxon>Neopterygii</taxon>
        <taxon>Teleostei</taxon>
        <taxon>Neoteleostei</taxon>
        <taxon>Acanthomorphata</taxon>
        <taxon>Zeiogadaria</taxon>
        <taxon>Gadariae</taxon>
        <taxon>Gadiformes</taxon>
        <taxon>Gadoidei</taxon>
        <taxon>Gadidae</taxon>
        <taxon>Gadus</taxon>
    </lineage>
</organism>
<evidence type="ECO:0000256" key="11">
    <source>
        <dbReference type="PROSITE-ProRule" id="PRU00104"/>
    </source>
</evidence>
<name>A0A8C5FK29_GADMO</name>
<feature type="domain" description="HECT" evidence="15">
    <location>
        <begin position="1602"/>
        <end position="1999"/>
    </location>
</feature>
<comment type="similarity">
    <text evidence="4 12">Belongs to the UPL family. K-HECT subfamily.</text>
</comment>
<feature type="region of interest" description="Disordered" evidence="14">
    <location>
        <begin position="1408"/>
        <end position="1441"/>
    </location>
</feature>
<feature type="compositionally biased region" description="Low complexity" evidence="14">
    <location>
        <begin position="211"/>
        <end position="253"/>
    </location>
</feature>
<dbReference type="EC" id="2.3.2.26" evidence="12"/>
<evidence type="ECO:0000256" key="6">
    <source>
        <dbReference type="ARBA" id="ARBA00022679"/>
    </source>
</evidence>
<dbReference type="UniPathway" id="UPA00143"/>
<dbReference type="CDD" id="cd00078">
    <property type="entry name" value="HECTc"/>
    <property type="match status" value="1"/>
</dbReference>
<evidence type="ECO:0000256" key="1">
    <source>
        <dbReference type="ARBA" id="ARBA00000885"/>
    </source>
</evidence>
<dbReference type="Pfam" id="PF25579">
    <property type="entry name" value="TPR_TRIP12_N"/>
    <property type="match status" value="1"/>
</dbReference>
<evidence type="ECO:0000256" key="14">
    <source>
        <dbReference type="SAM" id="MobiDB-lite"/>
    </source>
</evidence>
<feature type="compositionally biased region" description="Polar residues" evidence="14">
    <location>
        <begin position="1"/>
        <end position="10"/>
    </location>
</feature>
<dbReference type="GO" id="GO:0006281">
    <property type="term" value="P:DNA repair"/>
    <property type="evidence" value="ECO:0007669"/>
    <property type="project" value="UniProtKB-KW"/>
</dbReference>
<sequence>MSNRPNSNPGGSLRRSQRNTAAAQPLDHTVAGRLQSEQVKLKANSPPDSRRPNSKASKATTSSASGQSRGHSSRRSGLSLSVASFVLPDDPEAAGTSQQERPGHQSKSESTRGLKRNSAPDHVSTYVPTPAKKSKTLPPRRDNTLETKKSSAKSKKRPLAPEPPAPSGRGQGKKSGAAGASPTLKRKKADPLPGLSSTTGSLPNSIEGRTAKPSKLASKSAASAKAGCSAVTDSSSSASTSSSSSSAGTNSAAPQGARVKQGKDQNKARRSRSASSPSPRRSTRDKEQPKLSLPGSSKTETSKPGPSGLQAKLASLRKSTKKRSESPPAELPSFRRSTRQKTTGSCASTSRRGSGLGKRGAADARRQEKMADSDNNQDGANSSAARTDEAPQGASASSSVAGAVGMTTSGESESDDSEMGRLQGSKAQQLLQGLQATGDESQQLQAAIEMCQLLVMGNEETLGGFPVKSVVPALMNHASRALTYMMEALPRSSAVVVDAIPVFLEKLQVIQFIDVAEQALTALEMLSRRHSKAILQAGGLADCLLYLEFFSINAQRNALAIAANCCQSITPDEFNFVADSLPLLTQRLTHQDKKSVESTCLCFARLVDNFQHEENLLQQVASPDLLTNIQQLLVVTPPVLSSGMFIMVVRMFSLMCSNCPCLAVQLMKQNIAETLRFLLCGASNGSCQEQIDLVPRSPQELYELTSLICELMPCLPREGIFAVDVMLKKGSAQATEGAIWQWRDDRGLWHPYNRIDSRIIETAHQNGEDEISLSTLGRVYTIDFNSMQQINEDTGTARGIQRKPNPLANPNTGKAEPSARDARAQLMKDDPELAKCFIKTLFGVLYEVYSSSAGPAVRHKCLRAILRIIFFADADLLKDVLRNHSVSSHIASMLSSLDLKIVVGSLQMAEILMQKLPDVFSVYFRREGVMHQVKNLAESESFLVTSPPKACTSGTTSLCTTTISTASTTAATNVTPDLGSPSFQHSMDDSLDLSPQGRLSDVLKRKRLPKRGPRRPKYSPPRDEDKVDNQAKSPTTTQSPKSSFLASLNPKTWGKLGTQTNSANSEPSRTAGVSGLARAPPKDSISNNRDKIKAWIKETACKFVERYFNSENVDCSNPALNVLQRLCAATEQLNMQVDGGVECLLEISGIVSESDVSSFEIQHSGLVKQLLLYLTSNTDRDVVGRDLVGRDVRLKRFLNVFYGCPLPGMETAGRLDPSENGPLLALVHKMNNCLSQMEQFPVKVHDFPSGNGSGSRSVGPGSQALKFFNTHQLKCQLQRHPDCTNVKQWKGGPVKIDPLALVQAIERYLVVRGYGRIREEDEDSDDDGSDDEIDESLAAQFLNSGSVRHRLQFYIGDHLLPYNMTVYQAVRQFSLQAEEERESTDDEANPLGRAGIWTKTHTIWYKPVREDEDGTKDAVGGKRGRAQTAPTKTSPRNAKKQDELWHDGVCPSVANPLETYLISEPPENITFEDPSLEVNLLLRVLHAISRYWYYLYENAVCKEIIPTSEFINSKLTAKANRQLQDPLVIMTGNIPTWLIELGKTCPFFFPFDTRQMLFYVTAFDRDRAMQRLLDTNPEINQSDSQDSRVAPRLDRKKRTINREELLKQAESVMQDLGSSRAMLEIQYENEVGTGLGPTLEFYALVSQELQRADLGLWRGDEVTLANPKGSQESTKYMFSSRGLFAVPFGRTTKPAHIAKIKMKFRFLGKLMAKAIMDFRLLDLPLGLPYYKWMLRHETSISSHDLVNIDPAVAKSIQHLEDIIRQKKRLEQDRSQTRETLQQGLESLNMNGCSVEDLGLDFTLPGYPNIELKKGGKDIPVTIYNLEEYLRLVVYWTLNEGVSRQFESFREGFESVFPLHHLQYFYPEELDQLLCGSKSETWDVKTLMECCRPDHGYTHDSRAVRFLFEVLSSKDAEQQRLFLQFVTGSPRLPVGGFRSLNPPLTIVRKTFESTENPDDFLPSVMTCVNYLKLPDYSSIEIMREKLLIAAREGQQSFHLS</sequence>
<feature type="region of interest" description="Disordered" evidence="14">
    <location>
        <begin position="794"/>
        <end position="818"/>
    </location>
</feature>
<evidence type="ECO:0000256" key="8">
    <source>
        <dbReference type="ARBA" id="ARBA00022786"/>
    </source>
</evidence>
<evidence type="ECO:0000313" key="18">
    <source>
        <dbReference type="Proteomes" id="UP000694546"/>
    </source>
</evidence>
<keyword evidence="13" id="KW-0175">Coiled coil</keyword>
<dbReference type="GO" id="GO:0008270">
    <property type="term" value="F:zinc ion binding"/>
    <property type="evidence" value="ECO:0007669"/>
    <property type="project" value="InterPro"/>
</dbReference>
<evidence type="ECO:0000256" key="10">
    <source>
        <dbReference type="ARBA" id="ARBA00023242"/>
    </source>
</evidence>
<evidence type="ECO:0000313" key="17">
    <source>
        <dbReference type="Ensembl" id="ENSGMOP00000042669.1"/>
    </source>
</evidence>
<protein>
    <recommendedName>
        <fullName evidence="12">E3 ubiquitin-protein ligase</fullName>
        <ecNumber evidence="12">2.3.2.26</ecNumber>
    </recommendedName>
</protein>
<keyword evidence="6 12" id="KW-0808">Transferase</keyword>
<dbReference type="SUPFAM" id="SSF117839">
    <property type="entry name" value="WWE domain"/>
    <property type="match status" value="1"/>
</dbReference>
<feature type="coiled-coil region" evidence="13">
    <location>
        <begin position="1752"/>
        <end position="1779"/>
    </location>
</feature>
<feature type="compositionally biased region" description="Polar residues" evidence="14">
    <location>
        <begin position="340"/>
        <end position="352"/>
    </location>
</feature>
<dbReference type="InterPro" id="IPR057948">
    <property type="entry name" value="TPR_TRIP12_N"/>
</dbReference>
<comment type="function">
    <text evidence="12">E3 ubiquitin-protein ligase involved in ubiquitin fusion degradation (UFD) pathway and regulation of DNA repair. Part of the ubiquitin fusion degradation (UFD) pathway, a process that mediates ubiquitination of protein at their N-terminus, regardless of the presence of lysine residues in target proteins.</text>
</comment>
<feature type="compositionally biased region" description="Polar residues" evidence="14">
    <location>
        <begin position="294"/>
        <end position="304"/>
    </location>
</feature>
<accession>A0A8C5FK29</accession>
<feature type="compositionally biased region" description="Low complexity" evidence="14">
    <location>
        <begin position="393"/>
        <end position="411"/>
    </location>
</feature>
<dbReference type="SUPFAM" id="SSF56204">
    <property type="entry name" value="Hect, E3 ligase catalytic domain"/>
    <property type="match status" value="1"/>
</dbReference>
<dbReference type="Gene3D" id="3.30.720.50">
    <property type="match status" value="1"/>
</dbReference>
<dbReference type="SMART" id="SM00119">
    <property type="entry name" value="HECTc"/>
    <property type="match status" value="1"/>
</dbReference>
<dbReference type="InterPro" id="IPR000569">
    <property type="entry name" value="HECT_dom"/>
</dbReference>
<dbReference type="Pfam" id="PF00632">
    <property type="entry name" value="HECT"/>
    <property type="match status" value="1"/>
</dbReference>
<comment type="catalytic activity">
    <reaction evidence="1 12">
        <text>S-ubiquitinyl-[E2 ubiquitin-conjugating enzyme]-L-cysteine + [acceptor protein]-L-lysine = [E2 ubiquitin-conjugating enzyme]-L-cysteine + N(6)-ubiquitinyl-[acceptor protein]-L-lysine.</text>
        <dbReference type="EC" id="2.3.2.26"/>
    </reaction>
</comment>
<evidence type="ECO:0000256" key="7">
    <source>
        <dbReference type="ARBA" id="ARBA00022763"/>
    </source>
</evidence>
<dbReference type="InterPro" id="IPR035983">
    <property type="entry name" value="Hect_E3_ubiquitin_ligase"/>
</dbReference>
<feature type="compositionally biased region" description="Basic and acidic residues" evidence="14">
    <location>
        <begin position="139"/>
        <end position="149"/>
    </location>
</feature>
<evidence type="ECO:0000256" key="5">
    <source>
        <dbReference type="ARBA" id="ARBA00022553"/>
    </source>
</evidence>
<feature type="region of interest" description="Disordered" evidence="14">
    <location>
        <begin position="1"/>
        <end position="422"/>
    </location>
</feature>
<feature type="domain" description="WWE" evidence="16">
    <location>
        <begin position="726"/>
        <end position="802"/>
    </location>
</feature>
<dbReference type="InterPro" id="IPR037197">
    <property type="entry name" value="WWE_dom_sf"/>
</dbReference>
<reference evidence="17" key="2">
    <citation type="submission" date="2025-09" db="UniProtKB">
        <authorList>
            <consortium name="Ensembl"/>
        </authorList>
    </citation>
    <scope>IDENTIFICATION</scope>
</reference>
<evidence type="ECO:0000259" key="15">
    <source>
        <dbReference type="PROSITE" id="PS50237"/>
    </source>
</evidence>
<dbReference type="Pfam" id="PF02825">
    <property type="entry name" value="WWE"/>
    <property type="match status" value="1"/>
</dbReference>
<evidence type="ECO:0000256" key="4">
    <source>
        <dbReference type="ARBA" id="ARBA00006331"/>
    </source>
</evidence>
<evidence type="ECO:0000259" key="16">
    <source>
        <dbReference type="PROSITE" id="PS50918"/>
    </source>
</evidence>
<feature type="compositionally biased region" description="Basic and acidic residues" evidence="14">
    <location>
        <begin position="360"/>
        <end position="372"/>
    </location>
</feature>
<evidence type="ECO:0000256" key="12">
    <source>
        <dbReference type="RuleBase" id="RU369009"/>
    </source>
</evidence>
<dbReference type="GO" id="GO:0043161">
    <property type="term" value="P:proteasome-mediated ubiquitin-dependent protein catabolic process"/>
    <property type="evidence" value="ECO:0007669"/>
    <property type="project" value="TreeGrafter"/>
</dbReference>
<feature type="compositionally biased region" description="Low complexity" evidence="14">
    <location>
        <begin position="54"/>
        <end position="84"/>
    </location>
</feature>
<keyword evidence="9" id="KW-0234">DNA repair</keyword>
<evidence type="ECO:0000256" key="2">
    <source>
        <dbReference type="ARBA" id="ARBA00004642"/>
    </source>
</evidence>
<dbReference type="Gene3D" id="3.30.2160.10">
    <property type="entry name" value="Hect, E3 ligase catalytic domain"/>
    <property type="match status" value="1"/>
</dbReference>
<dbReference type="SUPFAM" id="SSF48371">
    <property type="entry name" value="ARM repeat"/>
    <property type="match status" value="1"/>
</dbReference>
<dbReference type="GO" id="GO:0016607">
    <property type="term" value="C:nuclear speck"/>
    <property type="evidence" value="ECO:0007669"/>
    <property type="project" value="TreeGrafter"/>
</dbReference>
<dbReference type="InterPro" id="IPR004170">
    <property type="entry name" value="WWE_dom"/>
</dbReference>
<keyword evidence="10 12" id="KW-0539">Nucleus</keyword>
<feature type="compositionally biased region" description="Polar residues" evidence="14">
    <location>
        <begin position="1057"/>
        <end position="1068"/>
    </location>
</feature>
<dbReference type="PROSITE" id="PS50918">
    <property type="entry name" value="WWE"/>
    <property type="match status" value="1"/>
</dbReference>
<comment type="pathway">
    <text evidence="3 12">Protein modification; protein ubiquitination.</text>
</comment>
<dbReference type="SMART" id="SM00678">
    <property type="entry name" value="WWE"/>
    <property type="match status" value="1"/>
</dbReference>
<feature type="compositionally biased region" description="Basic and acidic residues" evidence="14">
    <location>
        <begin position="1020"/>
        <end position="1029"/>
    </location>
</feature>
<dbReference type="InterPro" id="IPR045322">
    <property type="entry name" value="HECTD1/TRIP12-like"/>
</dbReference>
<dbReference type="PANTHER" id="PTHR45670">
    <property type="entry name" value="E3 UBIQUITIN-PROTEIN LIGASE TRIP12"/>
    <property type="match status" value="1"/>
</dbReference>
<dbReference type="Gene3D" id="3.30.2410.10">
    <property type="entry name" value="Hect, E3 ligase catalytic domain"/>
    <property type="match status" value="1"/>
</dbReference>
<feature type="compositionally biased region" description="Polar residues" evidence="14">
    <location>
        <begin position="373"/>
        <end position="385"/>
    </location>
</feature>
<evidence type="ECO:0000256" key="13">
    <source>
        <dbReference type="SAM" id="Coils"/>
    </source>
</evidence>
<keyword evidence="8 11" id="KW-0833">Ubl conjugation pathway</keyword>